<dbReference type="GO" id="GO:0022857">
    <property type="term" value="F:transmembrane transporter activity"/>
    <property type="evidence" value="ECO:0007669"/>
    <property type="project" value="InterPro"/>
</dbReference>
<evidence type="ECO:0000256" key="1">
    <source>
        <dbReference type="ARBA" id="ARBA00004651"/>
    </source>
</evidence>
<dbReference type="GO" id="GO:0005886">
    <property type="term" value="C:plasma membrane"/>
    <property type="evidence" value="ECO:0007669"/>
    <property type="project" value="UniProtKB-SubCell"/>
</dbReference>
<keyword evidence="6 8" id="KW-1133">Transmembrane helix</keyword>
<feature type="transmembrane region" description="Helical" evidence="8">
    <location>
        <begin position="280"/>
        <end position="303"/>
    </location>
</feature>
<keyword evidence="10" id="KW-1185">Reference proteome</keyword>
<dbReference type="InterPro" id="IPR037294">
    <property type="entry name" value="ABC_BtuC-like"/>
</dbReference>
<evidence type="ECO:0000313" key="10">
    <source>
        <dbReference type="Proteomes" id="UP000002941"/>
    </source>
</evidence>
<name>J1HGM2_9ACTO</name>
<sequence>MARTRRLVLVVALLMAALVVLLVASLAIGSRLIPTGTVMDALTNFDPGSDDQLVIRFSRLPRTLIGVLAGAALGLAGVLTQSLTRNALAEPGTLGVNAGAAVGVIIGLIATGGASIVVYVWFAFAGAALTSVLVHRLGRTGRSGVDPARLVLAGAALSIVLSALTRALILSADATVYESFRSWATGSLQGRGWESLPVVGTCLVVGLLISLALAGPLDSVSLGTDMATALGVNIRLTWTLANAAIVVLAGGATAACGPIAFIGLASPHIARAVSGPNHRLLLPVSALLAAVLLLLADVIGRIVVFPGEIGAGVMTALIGSPFFIHLVRRGRVVGI</sequence>
<dbReference type="PANTHER" id="PTHR30472">
    <property type="entry name" value="FERRIC ENTEROBACTIN TRANSPORT SYSTEM PERMEASE PROTEIN"/>
    <property type="match status" value="1"/>
</dbReference>
<feature type="transmembrane region" description="Helical" evidence="8">
    <location>
        <begin position="244"/>
        <end position="268"/>
    </location>
</feature>
<dbReference type="Proteomes" id="UP000002941">
    <property type="component" value="Unassembled WGS sequence"/>
</dbReference>
<dbReference type="FunFam" id="1.10.3470.10:FF:000001">
    <property type="entry name" value="Vitamin B12 ABC transporter permease BtuC"/>
    <property type="match status" value="1"/>
</dbReference>
<organism evidence="9 10">
    <name type="scientific">Actinomyces massiliensis F0489</name>
    <dbReference type="NCBI Taxonomy" id="1125718"/>
    <lineage>
        <taxon>Bacteria</taxon>
        <taxon>Bacillati</taxon>
        <taxon>Actinomycetota</taxon>
        <taxon>Actinomycetes</taxon>
        <taxon>Actinomycetales</taxon>
        <taxon>Actinomycetaceae</taxon>
        <taxon>Actinomyces</taxon>
    </lineage>
</organism>
<feature type="transmembrane region" description="Helical" evidence="8">
    <location>
        <begin position="192"/>
        <end position="213"/>
    </location>
</feature>
<keyword evidence="4" id="KW-1003">Cell membrane</keyword>
<comment type="subcellular location">
    <subcellularLocation>
        <location evidence="1">Cell membrane</location>
        <topology evidence="1">Multi-pass membrane protein</topology>
    </subcellularLocation>
</comment>
<evidence type="ECO:0000256" key="3">
    <source>
        <dbReference type="ARBA" id="ARBA00022448"/>
    </source>
</evidence>
<evidence type="ECO:0000256" key="7">
    <source>
        <dbReference type="ARBA" id="ARBA00023136"/>
    </source>
</evidence>
<evidence type="ECO:0000256" key="4">
    <source>
        <dbReference type="ARBA" id="ARBA00022475"/>
    </source>
</evidence>
<dbReference type="EMBL" id="AKFT01000107">
    <property type="protein sequence ID" value="EJF44613.1"/>
    <property type="molecule type" value="Genomic_DNA"/>
</dbReference>
<gene>
    <name evidence="9" type="ORF">HMPREF1318_2307</name>
</gene>
<dbReference type="eggNOG" id="COG0609">
    <property type="taxonomic scope" value="Bacteria"/>
</dbReference>
<proteinExistence type="inferred from homology"/>
<dbReference type="Pfam" id="PF01032">
    <property type="entry name" value="FecCD"/>
    <property type="match status" value="1"/>
</dbReference>
<dbReference type="PANTHER" id="PTHR30472:SF1">
    <property type="entry name" value="FE(3+) DICITRATE TRANSPORT SYSTEM PERMEASE PROTEIN FECC-RELATED"/>
    <property type="match status" value="1"/>
</dbReference>
<feature type="transmembrane region" description="Helical" evidence="8">
    <location>
        <begin position="150"/>
        <end position="172"/>
    </location>
</feature>
<dbReference type="GO" id="GO:0033214">
    <property type="term" value="P:siderophore-iron import into cell"/>
    <property type="evidence" value="ECO:0007669"/>
    <property type="project" value="TreeGrafter"/>
</dbReference>
<evidence type="ECO:0000256" key="8">
    <source>
        <dbReference type="SAM" id="Phobius"/>
    </source>
</evidence>
<dbReference type="Gene3D" id="1.10.3470.10">
    <property type="entry name" value="ABC transporter involved in vitamin B12 uptake, BtuC"/>
    <property type="match status" value="1"/>
</dbReference>
<dbReference type="InterPro" id="IPR000522">
    <property type="entry name" value="ABC_transptr_permease_BtuC"/>
</dbReference>
<dbReference type="CDD" id="cd06550">
    <property type="entry name" value="TM_ABC_iron-siderophores_like"/>
    <property type="match status" value="1"/>
</dbReference>
<dbReference type="PATRIC" id="fig|1125718.3.peg.1386"/>
<keyword evidence="3" id="KW-0813">Transport</keyword>
<protein>
    <submittedName>
        <fullName evidence="9">Iron chelate uptake ABC transporter, FeCT family, permease protein</fullName>
    </submittedName>
</protein>
<comment type="similarity">
    <text evidence="2">Belongs to the binding-protein-dependent transport system permease family. FecCD subfamily.</text>
</comment>
<feature type="transmembrane region" description="Helical" evidence="8">
    <location>
        <begin position="63"/>
        <end position="80"/>
    </location>
</feature>
<keyword evidence="7 8" id="KW-0472">Membrane</keyword>
<dbReference type="OrthoDB" id="9782305at2"/>
<reference evidence="9 10" key="1">
    <citation type="submission" date="2012-05" db="EMBL/GenBank/DDBJ databases">
        <authorList>
            <person name="Harkins D.M."/>
            <person name="Madupu R."/>
            <person name="Durkin A.S."/>
            <person name="Torralba M."/>
            <person name="Methe B."/>
            <person name="Sutton G.G."/>
            <person name="Nelson K.E."/>
        </authorList>
    </citation>
    <scope>NUCLEOTIDE SEQUENCE [LARGE SCALE GENOMIC DNA]</scope>
    <source>
        <strain evidence="9 10">F0489</strain>
    </source>
</reference>
<comment type="caution">
    <text evidence="9">The sequence shown here is derived from an EMBL/GenBank/DDBJ whole genome shotgun (WGS) entry which is preliminary data.</text>
</comment>
<evidence type="ECO:0000313" key="9">
    <source>
        <dbReference type="EMBL" id="EJF44613.1"/>
    </source>
</evidence>
<evidence type="ECO:0000256" key="5">
    <source>
        <dbReference type="ARBA" id="ARBA00022692"/>
    </source>
</evidence>
<evidence type="ECO:0000256" key="2">
    <source>
        <dbReference type="ARBA" id="ARBA00007935"/>
    </source>
</evidence>
<dbReference type="AlphaFoldDB" id="J1HGM2"/>
<evidence type="ECO:0000256" key="6">
    <source>
        <dbReference type="ARBA" id="ARBA00022989"/>
    </source>
</evidence>
<keyword evidence="5 8" id="KW-0812">Transmembrane</keyword>
<dbReference type="RefSeq" id="WP_008731414.1">
    <property type="nucleotide sequence ID" value="NZ_AKFT01000107.1"/>
</dbReference>
<dbReference type="SUPFAM" id="SSF81345">
    <property type="entry name" value="ABC transporter involved in vitamin B12 uptake, BtuC"/>
    <property type="match status" value="1"/>
</dbReference>
<accession>J1HGM2</accession>
<feature type="transmembrane region" description="Helical" evidence="8">
    <location>
        <begin position="309"/>
        <end position="327"/>
    </location>
</feature>